<evidence type="ECO:0000313" key="7">
    <source>
        <dbReference type="Proteomes" id="UP000019335"/>
    </source>
</evidence>
<dbReference type="EMBL" id="AZIL01000033">
    <property type="protein sequence ID" value="EWM30488.1"/>
    <property type="molecule type" value="Genomic_DNA"/>
</dbReference>
<name>W7U3Z8_9STRA</name>
<evidence type="ECO:0000256" key="4">
    <source>
        <dbReference type="RuleBase" id="RU000363"/>
    </source>
</evidence>
<dbReference type="Gene3D" id="3.40.50.720">
    <property type="entry name" value="NAD(P)-binding Rossmann-like Domain"/>
    <property type="match status" value="1"/>
</dbReference>
<feature type="signal peptide" evidence="5">
    <location>
        <begin position="1"/>
        <end position="17"/>
    </location>
</feature>
<comment type="similarity">
    <text evidence="1 4">Belongs to the short-chain dehydrogenases/reductases (SDR) family.</text>
</comment>
<dbReference type="PANTHER" id="PTHR43490:SF99">
    <property type="entry name" value="SHORT-CHAIN DEHYDROGENASE_REDUCTASE"/>
    <property type="match status" value="1"/>
</dbReference>
<keyword evidence="5" id="KW-0732">Signal</keyword>
<dbReference type="PANTHER" id="PTHR43490">
    <property type="entry name" value="(+)-NEOMENTHOL DEHYDROGENASE"/>
    <property type="match status" value="1"/>
</dbReference>
<dbReference type="InterPro" id="IPR002347">
    <property type="entry name" value="SDR_fam"/>
</dbReference>
<dbReference type="GO" id="GO:0016020">
    <property type="term" value="C:membrane"/>
    <property type="evidence" value="ECO:0007669"/>
    <property type="project" value="TreeGrafter"/>
</dbReference>
<dbReference type="AlphaFoldDB" id="W7U3Z8"/>
<dbReference type="GO" id="GO:0016491">
    <property type="term" value="F:oxidoreductase activity"/>
    <property type="evidence" value="ECO:0007669"/>
    <property type="project" value="UniProtKB-KW"/>
</dbReference>
<evidence type="ECO:0000256" key="5">
    <source>
        <dbReference type="SAM" id="SignalP"/>
    </source>
</evidence>
<organism evidence="6 7">
    <name type="scientific">Nannochloropsis gaditana</name>
    <dbReference type="NCBI Taxonomy" id="72520"/>
    <lineage>
        <taxon>Eukaryota</taxon>
        <taxon>Sar</taxon>
        <taxon>Stramenopiles</taxon>
        <taxon>Ochrophyta</taxon>
        <taxon>Eustigmatophyceae</taxon>
        <taxon>Eustigmatales</taxon>
        <taxon>Monodopsidaceae</taxon>
        <taxon>Nannochloropsis</taxon>
    </lineage>
</organism>
<dbReference type="PRINTS" id="PR00081">
    <property type="entry name" value="GDHRDH"/>
</dbReference>
<dbReference type="InterPro" id="IPR036291">
    <property type="entry name" value="NAD(P)-bd_dom_sf"/>
</dbReference>
<keyword evidence="3" id="KW-0560">Oxidoreductase</keyword>
<evidence type="ECO:0000256" key="3">
    <source>
        <dbReference type="ARBA" id="ARBA00023002"/>
    </source>
</evidence>
<dbReference type="SUPFAM" id="SSF51735">
    <property type="entry name" value="NAD(P)-binding Rossmann-fold domains"/>
    <property type="match status" value="1"/>
</dbReference>
<accession>W7U3Z8</accession>
<dbReference type="Pfam" id="PF00106">
    <property type="entry name" value="adh_short"/>
    <property type="match status" value="1"/>
</dbReference>
<evidence type="ECO:0000256" key="2">
    <source>
        <dbReference type="ARBA" id="ARBA00022857"/>
    </source>
</evidence>
<dbReference type="EMBL" id="AZIL01000033">
    <property type="protein sequence ID" value="EWM30487.1"/>
    <property type="molecule type" value="Genomic_DNA"/>
</dbReference>
<keyword evidence="7" id="KW-1185">Reference proteome</keyword>
<reference evidence="6 7" key="1">
    <citation type="journal article" date="2014" name="Mol. Plant">
        <title>Chromosome Scale Genome Assembly and Transcriptome Profiling of Nannochloropsis gaditana in Nitrogen Depletion.</title>
        <authorList>
            <person name="Corteggiani Carpinelli E."/>
            <person name="Telatin A."/>
            <person name="Vitulo N."/>
            <person name="Forcato C."/>
            <person name="D'Angelo M."/>
            <person name="Schiavon R."/>
            <person name="Vezzi A."/>
            <person name="Giacometti G.M."/>
            <person name="Morosinotto T."/>
            <person name="Valle G."/>
        </authorList>
    </citation>
    <scope>NUCLEOTIDE SEQUENCE [LARGE SCALE GENOMIC DNA]</scope>
    <source>
        <strain evidence="6 7">B-31</strain>
    </source>
</reference>
<protein>
    <submittedName>
        <fullName evidence="6">Short-chain dehydrogenase reductase family protein</fullName>
    </submittedName>
</protein>
<feature type="chain" id="PRO_5010982821" evidence="5">
    <location>
        <begin position="18"/>
        <end position="315"/>
    </location>
</feature>
<dbReference type="Proteomes" id="UP000019335">
    <property type="component" value="Chromosome 1"/>
</dbReference>
<dbReference type="OrthoDB" id="1933717at2759"/>
<dbReference type="PRINTS" id="PR00080">
    <property type="entry name" value="SDRFAMILY"/>
</dbReference>
<evidence type="ECO:0000313" key="6">
    <source>
        <dbReference type="EMBL" id="EWM30488.1"/>
    </source>
</evidence>
<proteinExistence type="inferred from homology"/>
<evidence type="ECO:0000256" key="1">
    <source>
        <dbReference type="ARBA" id="ARBA00006484"/>
    </source>
</evidence>
<gene>
    <name evidence="6" type="ORF">Naga_100013g45</name>
</gene>
<comment type="caution">
    <text evidence="6">The sequence shown here is derived from an EMBL/GenBank/DDBJ whole genome shotgun (WGS) entry which is preliminary data.</text>
</comment>
<sequence>MAFPVLLFVLLFPLVHGFTPRITAVVTGGNRGLGLAISDLLAEVGYHVILTARNAEEGQARVADIQRRHGQNRCEFMALDVSEPKSIKAFVDQMKRNEEMRGGVPHVLINNAGICVRDEDAAAAVEGSGGREGVYRSVFDINTWAPVALMEACLPGMCKHGFGCIVNISSGDGELAYLHSEVAKRLKRVRSLAELKQFSDWVAQMQQEGPWPRGEGLAPVSWPAYSFSKAVLNAATRLLQSRVDALVSKDMKVRAHQPRIVAICPGDVNTAMCDEHAAHDALSPEQAALDVVWAVLHSKECHGGYFYRARRAIPW</sequence>
<keyword evidence="2" id="KW-0521">NADP</keyword>